<dbReference type="Proteomes" id="UP000034913">
    <property type="component" value="Unassembled WGS sequence"/>
</dbReference>
<dbReference type="Pfam" id="PF03330">
    <property type="entry name" value="DPBB_1"/>
    <property type="match status" value="1"/>
</dbReference>
<dbReference type="AlphaFoldDB" id="A0A0G1X871"/>
<comment type="caution">
    <text evidence="2">The sequence shown here is derived from an EMBL/GenBank/DDBJ whole genome shotgun (WGS) entry which is preliminary data.</text>
</comment>
<feature type="domain" description="RlpA-like protein double-psi beta-barrel" evidence="1">
    <location>
        <begin position="134"/>
        <end position="198"/>
    </location>
</feature>
<reference evidence="2 3" key="1">
    <citation type="journal article" date="2015" name="Nature">
        <title>rRNA introns, odd ribosomes, and small enigmatic genomes across a large radiation of phyla.</title>
        <authorList>
            <person name="Brown C.T."/>
            <person name="Hug L.A."/>
            <person name="Thomas B.C."/>
            <person name="Sharon I."/>
            <person name="Castelle C.J."/>
            <person name="Singh A."/>
            <person name="Wilkins M.J."/>
            <person name="Williams K.H."/>
            <person name="Banfield J.F."/>
        </authorList>
    </citation>
    <scope>NUCLEOTIDE SEQUENCE [LARGE SCALE GENOMIC DNA]</scope>
</reference>
<name>A0A0G1X871_UNCK3</name>
<accession>A0A0G1X871</accession>
<dbReference type="InterPro" id="IPR036908">
    <property type="entry name" value="RlpA-like_sf"/>
</dbReference>
<dbReference type="EMBL" id="LCRB01000001">
    <property type="protein sequence ID" value="KKW27181.1"/>
    <property type="molecule type" value="Genomic_DNA"/>
</dbReference>
<proteinExistence type="predicted"/>
<evidence type="ECO:0000313" key="2">
    <source>
        <dbReference type="EMBL" id="KKW27181.1"/>
    </source>
</evidence>
<organism evidence="2 3">
    <name type="scientific">candidate division Kazan bacterium GW2011_GWB1_52_7</name>
    <dbReference type="NCBI Taxonomy" id="1620414"/>
    <lineage>
        <taxon>Bacteria</taxon>
        <taxon>Bacteria division Kazan-3B-28</taxon>
    </lineage>
</organism>
<evidence type="ECO:0000259" key="1">
    <source>
        <dbReference type="Pfam" id="PF03330"/>
    </source>
</evidence>
<dbReference type="SUPFAM" id="SSF50685">
    <property type="entry name" value="Barwin-like endoglucanases"/>
    <property type="match status" value="1"/>
</dbReference>
<dbReference type="InterPro" id="IPR009009">
    <property type="entry name" value="RlpA-like_DPBB"/>
</dbReference>
<protein>
    <recommendedName>
        <fullName evidence="1">RlpA-like protein double-psi beta-barrel domain-containing protein</fullName>
    </recommendedName>
</protein>
<gene>
    <name evidence="2" type="ORF">VF00_C0001G0116</name>
</gene>
<dbReference type="Gene3D" id="2.40.40.10">
    <property type="entry name" value="RlpA-like domain"/>
    <property type="match status" value="1"/>
</dbReference>
<sequence>MMTGYRGAVLSLLSLAVLTGGLSWQRPPINQPKVIKLQFNGLGWQTDTRASDIAELLLQDFGSYEGWMIEPPPETALTDQMTVTIQDPSASVLEPLVAANLKAELKKQEEAKRQTERKSPIYAGLATWYDFGSELTAASRQFPKGTHLRVVAVNSGKTIDVMINDYGPQAYTGIQLDLNRPAFLKLAPLGAGKIGIKYFRI</sequence>
<evidence type="ECO:0000313" key="3">
    <source>
        <dbReference type="Proteomes" id="UP000034913"/>
    </source>
</evidence>
<dbReference type="CDD" id="cd22268">
    <property type="entry name" value="DPBB_RlpA-like"/>
    <property type="match status" value="1"/>
</dbReference>